<dbReference type="Gene3D" id="2.30.30.90">
    <property type="match status" value="1"/>
</dbReference>
<evidence type="ECO:0000313" key="4">
    <source>
        <dbReference type="Proteomes" id="UP000482487"/>
    </source>
</evidence>
<feature type="domain" description="Ferrous iron transporter FeoA-like" evidence="2">
    <location>
        <begin position="3"/>
        <end position="75"/>
    </location>
</feature>
<name>A0A7C9MH64_9BACT</name>
<dbReference type="InterPro" id="IPR052713">
    <property type="entry name" value="FeoA"/>
</dbReference>
<dbReference type="SMART" id="SM00899">
    <property type="entry name" value="FeoA"/>
    <property type="match status" value="1"/>
</dbReference>
<dbReference type="Proteomes" id="UP000482487">
    <property type="component" value="Unassembled WGS sequence"/>
</dbReference>
<gene>
    <name evidence="3" type="ORF">GTA51_00660</name>
</gene>
<dbReference type="PANTHER" id="PTHR42954:SF2">
    <property type="entry name" value="FE(2+) TRANSPORT PROTEIN A"/>
    <property type="match status" value="1"/>
</dbReference>
<dbReference type="InterPro" id="IPR008988">
    <property type="entry name" value="Transcriptional_repressor_C"/>
</dbReference>
<dbReference type="SUPFAM" id="SSF50037">
    <property type="entry name" value="C-terminal domain of transcriptional repressors"/>
    <property type="match status" value="1"/>
</dbReference>
<dbReference type="PANTHER" id="PTHR42954">
    <property type="entry name" value="FE(2+) TRANSPORT PROTEIN A"/>
    <property type="match status" value="1"/>
</dbReference>
<accession>A0A7C9MH64</accession>
<sequence>MTMSLRRMGVNQEGCIKAVTASGEMGRRIRDMGLVPGTRIMLVGRAPLADPVALRMRGFTLSLRNSEADYITVEAL</sequence>
<dbReference type="RefSeq" id="WP_211922373.1">
    <property type="nucleotide sequence ID" value="NZ_WVUD01000001.1"/>
</dbReference>
<reference evidence="3 4" key="1">
    <citation type="submission" date="2020-01" db="EMBL/GenBank/DDBJ databases">
        <title>Genome sequence of Desulfovibrio aerotolerans DSM 16695(T).</title>
        <authorList>
            <person name="Karnachuk O."/>
            <person name="Avakyan M."/>
            <person name="Mardanov A."/>
            <person name="Kadnikov V."/>
            <person name="Ravin N."/>
        </authorList>
    </citation>
    <scope>NUCLEOTIDE SEQUENCE [LARGE SCALE GENOMIC DNA]</scope>
    <source>
        <strain evidence="3 4">DSM 16695</strain>
    </source>
</reference>
<dbReference type="EMBL" id="WVUD01000001">
    <property type="protein sequence ID" value="MYL81649.1"/>
    <property type="molecule type" value="Genomic_DNA"/>
</dbReference>
<dbReference type="Pfam" id="PF04023">
    <property type="entry name" value="FeoA"/>
    <property type="match status" value="1"/>
</dbReference>
<dbReference type="InterPro" id="IPR007167">
    <property type="entry name" value="Fe-transptr_FeoA-like"/>
</dbReference>
<dbReference type="GO" id="GO:0046914">
    <property type="term" value="F:transition metal ion binding"/>
    <property type="evidence" value="ECO:0007669"/>
    <property type="project" value="InterPro"/>
</dbReference>
<proteinExistence type="predicted"/>
<protein>
    <submittedName>
        <fullName evidence="3">Iron transporter FeoA</fullName>
    </submittedName>
</protein>
<evidence type="ECO:0000313" key="3">
    <source>
        <dbReference type="EMBL" id="MYL81649.1"/>
    </source>
</evidence>
<evidence type="ECO:0000259" key="2">
    <source>
        <dbReference type="SMART" id="SM00899"/>
    </source>
</evidence>
<dbReference type="InterPro" id="IPR038157">
    <property type="entry name" value="FeoA_core_dom"/>
</dbReference>
<evidence type="ECO:0000256" key="1">
    <source>
        <dbReference type="ARBA" id="ARBA00023004"/>
    </source>
</evidence>
<keyword evidence="1" id="KW-0408">Iron</keyword>
<dbReference type="AlphaFoldDB" id="A0A7C9MH64"/>
<organism evidence="3 4">
    <name type="scientific">Solidesulfovibrio aerotolerans</name>
    <dbReference type="NCBI Taxonomy" id="295255"/>
    <lineage>
        <taxon>Bacteria</taxon>
        <taxon>Pseudomonadati</taxon>
        <taxon>Thermodesulfobacteriota</taxon>
        <taxon>Desulfovibrionia</taxon>
        <taxon>Desulfovibrionales</taxon>
        <taxon>Desulfovibrionaceae</taxon>
        <taxon>Solidesulfovibrio</taxon>
    </lineage>
</organism>
<keyword evidence="4" id="KW-1185">Reference proteome</keyword>
<comment type="caution">
    <text evidence="3">The sequence shown here is derived from an EMBL/GenBank/DDBJ whole genome shotgun (WGS) entry which is preliminary data.</text>
</comment>